<sequence>MLVEPIVHVHLPPFYPSPVLQLSLFKTFAKQNGQTDPSLAAFYPAVGGILWDFNLESHPNNTTGAKQGHKRNKKDKTHGLTNNKITETAPRRKYGLPICTTMRIHIDITLNCWC</sequence>
<protein>
    <submittedName>
        <fullName evidence="2">Uncharacterized protein</fullName>
    </submittedName>
</protein>
<evidence type="ECO:0000313" key="2">
    <source>
        <dbReference type="EMBL" id="CAD9014882.1"/>
    </source>
</evidence>
<feature type="region of interest" description="Disordered" evidence="1">
    <location>
        <begin position="60"/>
        <end position="81"/>
    </location>
</feature>
<organism evidence="2">
    <name type="scientific">Eutreptiella gymnastica</name>
    <dbReference type="NCBI Taxonomy" id="73025"/>
    <lineage>
        <taxon>Eukaryota</taxon>
        <taxon>Discoba</taxon>
        <taxon>Euglenozoa</taxon>
        <taxon>Euglenida</taxon>
        <taxon>Spirocuta</taxon>
        <taxon>Euglenophyceae</taxon>
        <taxon>Eutreptiales</taxon>
        <taxon>Eutreptiaceae</taxon>
        <taxon>Eutreptiella</taxon>
    </lineage>
</organism>
<evidence type="ECO:0000256" key="1">
    <source>
        <dbReference type="SAM" id="MobiDB-lite"/>
    </source>
</evidence>
<accession>A0A7S1IKA0</accession>
<dbReference type="EMBL" id="HBGA01069479">
    <property type="protein sequence ID" value="CAD9014882.1"/>
    <property type="molecule type" value="Transcribed_RNA"/>
</dbReference>
<name>A0A7S1IKA0_9EUGL</name>
<reference evidence="2" key="1">
    <citation type="submission" date="2021-01" db="EMBL/GenBank/DDBJ databases">
        <authorList>
            <person name="Corre E."/>
            <person name="Pelletier E."/>
            <person name="Niang G."/>
            <person name="Scheremetjew M."/>
            <person name="Finn R."/>
            <person name="Kale V."/>
            <person name="Holt S."/>
            <person name="Cochrane G."/>
            <person name="Meng A."/>
            <person name="Brown T."/>
            <person name="Cohen L."/>
        </authorList>
    </citation>
    <scope>NUCLEOTIDE SEQUENCE</scope>
    <source>
        <strain evidence="2">NIES-381</strain>
    </source>
</reference>
<dbReference type="AlphaFoldDB" id="A0A7S1IKA0"/>
<feature type="compositionally biased region" description="Basic residues" evidence="1">
    <location>
        <begin position="67"/>
        <end position="76"/>
    </location>
</feature>
<proteinExistence type="predicted"/>
<gene>
    <name evidence="2" type="ORF">EGYM00392_LOCUS25988</name>
</gene>